<keyword evidence="2" id="KW-1185">Reference proteome</keyword>
<name>A0A843TAY7_COLES</name>
<comment type="caution">
    <text evidence="1">The sequence shown here is derived from an EMBL/GenBank/DDBJ whole genome shotgun (WGS) entry which is preliminary data.</text>
</comment>
<organism evidence="1 2">
    <name type="scientific">Colocasia esculenta</name>
    <name type="common">Wild taro</name>
    <name type="synonym">Arum esculentum</name>
    <dbReference type="NCBI Taxonomy" id="4460"/>
    <lineage>
        <taxon>Eukaryota</taxon>
        <taxon>Viridiplantae</taxon>
        <taxon>Streptophyta</taxon>
        <taxon>Embryophyta</taxon>
        <taxon>Tracheophyta</taxon>
        <taxon>Spermatophyta</taxon>
        <taxon>Magnoliopsida</taxon>
        <taxon>Liliopsida</taxon>
        <taxon>Araceae</taxon>
        <taxon>Aroideae</taxon>
        <taxon>Colocasieae</taxon>
        <taxon>Colocasia</taxon>
    </lineage>
</organism>
<reference evidence="1" key="1">
    <citation type="submission" date="2017-07" db="EMBL/GenBank/DDBJ databases">
        <title>Taro Niue Genome Assembly and Annotation.</title>
        <authorList>
            <person name="Atibalentja N."/>
            <person name="Keating K."/>
            <person name="Fields C.J."/>
        </authorList>
    </citation>
    <scope>NUCLEOTIDE SEQUENCE</scope>
    <source>
        <strain evidence="1">Niue_2</strain>
        <tissue evidence="1">Leaf</tissue>
    </source>
</reference>
<proteinExistence type="predicted"/>
<protein>
    <submittedName>
        <fullName evidence="1">Uncharacterized protein</fullName>
    </submittedName>
</protein>
<dbReference type="Proteomes" id="UP000652761">
    <property type="component" value="Unassembled WGS sequence"/>
</dbReference>
<feature type="non-terminal residue" evidence="1">
    <location>
        <position position="147"/>
    </location>
</feature>
<evidence type="ECO:0000313" key="2">
    <source>
        <dbReference type="Proteomes" id="UP000652761"/>
    </source>
</evidence>
<dbReference type="AlphaFoldDB" id="A0A843TAY7"/>
<dbReference type="EMBL" id="NMUH01000038">
    <property type="protein sequence ID" value="MQL69492.1"/>
    <property type="molecule type" value="Genomic_DNA"/>
</dbReference>
<evidence type="ECO:0000313" key="1">
    <source>
        <dbReference type="EMBL" id="MQL69492.1"/>
    </source>
</evidence>
<accession>A0A843TAY7</accession>
<gene>
    <name evidence="1" type="ORF">Taro_001777</name>
</gene>
<sequence length="147" mass="16079">PFLPLSLFPSSQVVEGSLRRSDAVERPGARAEWRRVRGARRRRPTDARALSWGGFSILSVPHCPSCTAVTAWLCLVSVGIVGLALGRPVFLVVPARCSLSSVVPFEDASPWWHRRVWLPDLAVYPGSGVVLLVGPRLCGGLRWPCLQ</sequence>